<dbReference type="EMBL" id="UXAU01000009">
    <property type="protein sequence ID" value="VDC18405.1"/>
    <property type="molecule type" value="Genomic_DNA"/>
</dbReference>
<evidence type="ECO:0000313" key="3">
    <source>
        <dbReference type="Proteomes" id="UP000280861"/>
    </source>
</evidence>
<accession>A0A3P5WTE0</accession>
<proteinExistence type="predicted"/>
<organism evidence="2 3">
    <name type="scientific">Arthrobacter ulcerisalmonis</name>
    <dbReference type="NCBI Taxonomy" id="2483813"/>
    <lineage>
        <taxon>Bacteria</taxon>
        <taxon>Bacillati</taxon>
        <taxon>Actinomycetota</taxon>
        <taxon>Actinomycetes</taxon>
        <taxon>Micrococcales</taxon>
        <taxon>Micrococcaceae</taxon>
        <taxon>Arthrobacter</taxon>
    </lineage>
</organism>
<dbReference type="AlphaFoldDB" id="A0A3P5WTE0"/>
<evidence type="ECO:0000256" key="1">
    <source>
        <dbReference type="SAM" id="MobiDB-lite"/>
    </source>
</evidence>
<feature type="region of interest" description="Disordered" evidence="1">
    <location>
        <begin position="1"/>
        <end position="39"/>
    </location>
</feature>
<reference evidence="2 3" key="1">
    <citation type="submission" date="2018-11" db="EMBL/GenBank/DDBJ databases">
        <authorList>
            <person name="Criscuolo A."/>
        </authorList>
    </citation>
    <scope>NUCLEOTIDE SEQUENCE [LARGE SCALE GENOMIC DNA]</scope>
    <source>
        <strain evidence="2">AT11b</strain>
    </source>
</reference>
<keyword evidence="3" id="KW-1185">Reference proteome</keyword>
<gene>
    <name evidence="2" type="ORF">PSET11_00271</name>
</gene>
<name>A0A3P5WTE0_9MICC</name>
<feature type="compositionally biased region" description="Polar residues" evidence="1">
    <location>
        <begin position="15"/>
        <end position="27"/>
    </location>
</feature>
<dbReference type="Proteomes" id="UP000280861">
    <property type="component" value="Unassembled WGS sequence"/>
</dbReference>
<sequence>MATSYGSSRLERGFSSISETDTASELGQETARAQGERVIPSQMILDQKIKITQSDH</sequence>
<protein>
    <submittedName>
        <fullName evidence="2">Uncharacterized protein</fullName>
    </submittedName>
</protein>
<evidence type="ECO:0000313" key="2">
    <source>
        <dbReference type="EMBL" id="VDC18405.1"/>
    </source>
</evidence>